<dbReference type="AlphaFoldDB" id="A0A6G9H7I9"/>
<proteinExistence type="inferred from homology"/>
<evidence type="ECO:0000313" key="5">
    <source>
        <dbReference type="EMBL" id="QIQ06067.1"/>
    </source>
</evidence>
<dbReference type="Pfam" id="PF13692">
    <property type="entry name" value="Glyco_trans_1_4"/>
    <property type="match status" value="1"/>
</dbReference>
<evidence type="ECO:0000256" key="3">
    <source>
        <dbReference type="ARBA" id="ARBA00022679"/>
    </source>
</evidence>
<name>A0A6G9H7I9_9ACTN</name>
<reference evidence="5 6" key="1">
    <citation type="submission" date="2020-03" db="EMBL/GenBank/DDBJ databases">
        <title>A novel species.</title>
        <authorList>
            <person name="Gao J."/>
        </authorList>
    </citation>
    <scope>NUCLEOTIDE SEQUENCE [LARGE SCALE GENOMIC DNA]</scope>
    <source>
        <strain evidence="5 6">QMT-12</strain>
    </source>
</reference>
<dbReference type="EMBL" id="CP050177">
    <property type="protein sequence ID" value="QIQ06067.1"/>
    <property type="molecule type" value="Genomic_DNA"/>
</dbReference>
<sequence>MPRHHRVNDSRPDRPASRPLPRIMIISARVGAGHDGAAAELGRRLEDAGFAVDRRDFLDLLPAGLGRLLSATYHRMLTWAPRAYQRLYASTEHPGHPGLLVRSLVRSCRRRTLRAVAPGTVAVVSTYPGASHVLGGLRLAGRLRMPAFTYLTDFSVHPLWVAPGIDAHLAPHRVPAGQAEAWGAARVAVVSPVTGERFVPADDSARTAARAAFGLPADRALALVVAGSWGVGAVRESAAEILASGAAVPVVVCGANEALAEQLRADGFPYVRGWETDMPGLMRACDVLVQNAGGLTSLEAFASGLPVVTFRCIPGHGRTNAAALDEAGLALWVRDPAALGSVLTSLTTGALGARQRAAGLGLFTSEPGPAAVITTVVAEHAARQAPAARPTRPGRRGVRTVALGLAGAAAFGIAAPAQAAEVVPARWESAAHHLIERYEP</sequence>
<dbReference type="InterPro" id="IPR050519">
    <property type="entry name" value="Glycosyltransf_28_UgtP"/>
</dbReference>
<protein>
    <submittedName>
        <fullName evidence="5">Glycosyltransferase</fullName>
    </submittedName>
</protein>
<dbReference type="Proteomes" id="UP000501179">
    <property type="component" value="Chromosome"/>
</dbReference>
<dbReference type="PANTHER" id="PTHR43025">
    <property type="entry name" value="MONOGALACTOSYLDIACYLGLYCEROL SYNTHASE"/>
    <property type="match status" value="1"/>
</dbReference>
<dbReference type="GO" id="GO:0009247">
    <property type="term" value="P:glycolipid biosynthetic process"/>
    <property type="evidence" value="ECO:0007669"/>
    <property type="project" value="InterPro"/>
</dbReference>
<gene>
    <name evidence="5" type="ORF">HA039_30535</name>
</gene>
<keyword evidence="2" id="KW-0328">Glycosyltransferase</keyword>
<feature type="domain" description="Diacylglycerol glucosyltransferase N-terminal" evidence="4">
    <location>
        <begin position="71"/>
        <end position="173"/>
    </location>
</feature>
<keyword evidence="6" id="KW-1185">Reference proteome</keyword>
<dbReference type="GO" id="GO:0016758">
    <property type="term" value="F:hexosyltransferase activity"/>
    <property type="evidence" value="ECO:0007669"/>
    <property type="project" value="InterPro"/>
</dbReference>
<accession>A0A6G9H7I9</accession>
<dbReference type="Gene3D" id="3.40.50.2000">
    <property type="entry name" value="Glycogen Phosphorylase B"/>
    <property type="match status" value="1"/>
</dbReference>
<comment type="similarity">
    <text evidence="1">Belongs to the glycosyltransferase 28 family.</text>
</comment>
<dbReference type="Pfam" id="PF06925">
    <property type="entry name" value="MGDG_synth"/>
    <property type="match status" value="1"/>
</dbReference>
<dbReference type="RefSeq" id="WP_167034779.1">
    <property type="nucleotide sequence ID" value="NZ_CP050177.1"/>
</dbReference>
<dbReference type="KEGG" id="slia:HA039_30535"/>
<keyword evidence="3 5" id="KW-0808">Transferase</keyword>
<dbReference type="PANTHER" id="PTHR43025:SF3">
    <property type="entry name" value="MONOGALACTOSYLDIACYLGLYCEROL SYNTHASE 1, CHLOROPLASTIC"/>
    <property type="match status" value="1"/>
</dbReference>
<evidence type="ECO:0000256" key="1">
    <source>
        <dbReference type="ARBA" id="ARBA00006962"/>
    </source>
</evidence>
<evidence type="ECO:0000313" key="6">
    <source>
        <dbReference type="Proteomes" id="UP000501179"/>
    </source>
</evidence>
<dbReference type="InterPro" id="IPR009695">
    <property type="entry name" value="Diacylglyc_glucosyltr_N"/>
</dbReference>
<organism evidence="5 6">
    <name type="scientific">Streptomyces liangshanensis</name>
    <dbReference type="NCBI Taxonomy" id="2717324"/>
    <lineage>
        <taxon>Bacteria</taxon>
        <taxon>Bacillati</taxon>
        <taxon>Actinomycetota</taxon>
        <taxon>Actinomycetes</taxon>
        <taxon>Kitasatosporales</taxon>
        <taxon>Streptomycetaceae</taxon>
        <taxon>Streptomyces</taxon>
    </lineage>
</organism>
<evidence type="ECO:0000259" key="4">
    <source>
        <dbReference type="Pfam" id="PF06925"/>
    </source>
</evidence>
<dbReference type="SUPFAM" id="SSF53756">
    <property type="entry name" value="UDP-Glycosyltransferase/glycogen phosphorylase"/>
    <property type="match status" value="1"/>
</dbReference>
<evidence type="ECO:0000256" key="2">
    <source>
        <dbReference type="ARBA" id="ARBA00022676"/>
    </source>
</evidence>
<dbReference type="GO" id="GO:0016020">
    <property type="term" value="C:membrane"/>
    <property type="evidence" value="ECO:0007669"/>
    <property type="project" value="GOC"/>
</dbReference>